<evidence type="ECO:0000313" key="3">
    <source>
        <dbReference type="Proteomes" id="UP001597168"/>
    </source>
</evidence>
<dbReference type="RefSeq" id="WP_380726381.1">
    <property type="nucleotide sequence ID" value="NZ_JBHTLK010000154.1"/>
</dbReference>
<comment type="caution">
    <text evidence="2">The sequence shown here is derived from an EMBL/GenBank/DDBJ whole genome shotgun (WGS) entry which is preliminary data.</text>
</comment>
<proteinExistence type="predicted"/>
<sequence length="100" mass="10773">MSIPGLALLLLVLAAGEQVWRAVRRRKGHPVVSAAAVDEFTTLFSGGKHIELRQRQVTLMLGEDEESGAPPRGPVDLDSGAVRLAVDPDRRLSPRPATPE</sequence>
<dbReference type="Pfam" id="PF19690">
    <property type="entry name" value="DUF6191"/>
    <property type="match status" value="1"/>
</dbReference>
<protein>
    <submittedName>
        <fullName evidence="2">DUF6191 domain-containing protein</fullName>
    </submittedName>
</protein>
<dbReference type="InterPro" id="IPR045684">
    <property type="entry name" value="DUF6191"/>
</dbReference>
<name>A0ABW3R0E5_9PSEU</name>
<dbReference type="EMBL" id="JBHTLK010000154">
    <property type="protein sequence ID" value="MFD1150359.1"/>
    <property type="molecule type" value="Genomic_DNA"/>
</dbReference>
<accession>A0ABW3R0E5</accession>
<reference evidence="3" key="1">
    <citation type="journal article" date="2019" name="Int. J. Syst. Evol. Microbiol.">
        <title>The Global Catalogue of Microorganisms (GCM) 10K type strain sequencing project: providing services to taxonomists for standard genome sequencing and annotation.</title>
        <authorList>
            <consortium name="The Broad Institute Genomics Platform"/>
            <consortium name="The Broad Institute Genome Sequencing Center for Infectious Disease"/>
            <person name="Wu L."/>
            <person name="Ma J."/>
        </authorList>
    </citation>
    <scope>NUCLEOTIDE SEQUENCE [LARGE SCALE GENOMIC DNA]</scope>
    <source>
        <strain evidence="3">CCUG 60214</strain>
    </source>
</reference>
<keyword evidence="3" id="KW-1185">Reference proteome</keyword>
<dbReference type="Proteomes" id="UP001597168">
    <property type="component" value="Unassembled WGS sequence"/>
</dbReference>
<evidence type="ECO:0000256" key="1">
    <source>
        <dbReference type="SAM" id="MobiDB-lite"/>
    </source>
</evidence>
<organism evidence="2 3">
    <name type="scientific">Saccharothrix hoggarensis</name>
    <dbReference type="NCBI Taxonomy" id="913853"/>
    <lineage>
        <taxon>Bacteria</taxon>
        <taxon>Bacillati</taxon>
        <taxon>Actinomycetota</taxon>
        <taxon>Actinomycetes</taxon>
        <taxon>Pseudonocardiales</taxon>
        <taxon>Pseudonocardiaceae</taxon>
        <taxon>Saccharothrix</taxon>
    </lineage>
</organism>
<gene>
    <name evidence="2" type="ORF">ACFQ3T_24765</name>
</gene>
<evidence type="ECO:0000313" key="2">
    <source>
        <dbReference type="EMBL" id="MFD1150359.1"/>
    </source>
</evidence>
<feature type="region of interest" description="Disordered" evidence="1">
    <location>
        <begin position="62"/>
        <end position="100"/>
    </location>
</feature>